<dbReference type="SMART" id="SM00422">
    <property type="entry name" value="HTH_MERR"/>
    <property type="match status" value="1"/>
</dbReference>
<protein>
    <recommendedName>
        <fullName evidence="1">Mercuric resistance operon regulatory protein</fullName>
    </recommendedName>
</protein>
<dbReference type="Proteomes" id="UP001157910">
    <property type="component" value="Unassembled WGS sequence"/>
</dbReference>
<feature type="coiled-coil region" evidence="11">
    <location>
        <begin position="87"/>
        <end position="117"/>
    </location>
</feature>
<evidence type="ECO:0000256" key="8">
    <source>
        <dbReference type="ARBA" id="ARBA00023159"/>
    </source>
</evidence>
<comment type="caution">
    <text evidence="13">The sequence shown here is derived from an EMBL/GenBank/DDBJ whole genome shotgun (WGS) entry which is preliminary data.</text>
</comment>
<dbReference type="PANTHER" id="PTHR30204">
    <property type="entry name" value="REDOX-CYCLING DRUG-SENSING TRANSCRIPTIONAL ACTIVATOR SOXR"/>
    <property type="match status" value="1"/>
</dbReference>
<dbReference type="PANTHER" id="PTHR30204:SF69">
    <property type="entry name" value="MERR-FAMILY TRANSCRIPTIONAL REGULATOR"/>
    <property type="match status" value="1"/>
</dbReference>
<dbReference type="EMBL" id="FXUI01000002">
    <property type="protein sequence ID" value="SMP57661.1"/>
    <property type="molecule type" value="Genomic_DNA"/>
</dbReference>
<dbReference type="PROSITE" id="PS50937">
    <property type="entry name" value="HTH_MERR_2"/>
    <property type="match status" value="1"/>
</dbReference>
<comment type="function">
    <text evidence="10">Mediates the mercuric-dependent induction of mercury resistance operon. In the absence of mercury MerR represses transcription by binding tightly to the mer operator region; when mercury is present the dimeric complex binds a single ion and becomes a potent transcriptional activator, while remaining bound to the mer site.</text>
</comment>
<dbReference type="Gene3D" id="1.10.1660.10">
    <property type="match status" value="1"/>
</dbReference>
<evidence type="ECO:0000313" key="14">
    <source>
        <dbReference type="Proteomes" id="UP001157910"/>
    </source>
</evidence>
<keyword evidence="7" id="KW-0238">DNA-binding</keyword>
<evidence type="ECO:0000313" key="13">
    <source>
        <dbReference type="EMBL" id="SMP57661.1"/>
    </source>
</evidence>
<name>A0ABY1Q4K1_9SPHN</name>
<dbReference type="PRINTS" id="PR00040">
    <property type="entry name" value="HTHMERR"/>
</dbReference>
<dbReference type="InterPro" id="IPR009061">
    <property type="entry name" value="DNA-bd_dom_put_sf"/>
</dbReference>
<dbReference type="Pfam" id="PF09278">
    <property type="entry name" value="MerR-DNA-bind"/>
    <property type="match status" value="1"/>
</dbReference>
<keyword evidence="4" id="KW-0479">Metal-binding</keyword>
<reference evidence="13 14" key="1">
    <citation type="submission" date="2017-05" db="EMBL/GenBank/DDBJ databases">
        <authorList>
            <person name="Varghese N."/>
            <person name="Submissions S."/>
        </authorList>
    </citation>
    <scope>NUCLEOTIDE SEQUENCE [LARGE SCALE GENOMIC DNA]</scope>
    <source>
        <strain evidence="13 14">SM16</strain>
    </source>
</reference>
<keyword evidence="5" id="KW-0476">Mercury</keyword>
<evidence type="ECO:0000256" key="10">
    <source>
        <dbReference type="ARBA" id="ARBA00024874"/>
    </source>
</evidence>
<keyword evidence="14" id="KW-1185">Reference proteome</keyword>
<organism evidence="13 14">
    <name type="scientific">Novosphingobium panipatense</name>
    <dbReference type="NCBI Taxonomy" id="428991"/>
    <lineage>
        <taxon>Bacteria</taxon>
        <taxon>Pseudomonadati</taxon>
        <taxon>Pseudomonadota</taxon>
        <taxon>Alphaproteobacteria</taxon>
        <taxon>Sphingomonadales</taxon>
        <taxon>Sphingomonadaceae</taxon>
        <taxon>Novosphingobium</taxon>
    </lineage>
</organism>
<dbReference type="RefSeq" id="WP_283405340.1">
    <property type="nucleotide sequence ID" value="NZ_FXUI01000002.1"/>
</dbReference>
<evidence type="ECO:0000256" key="4">
    <source>
        <dbReference type="ARBA" id="ARBA00022723"/>
    </source>
</evidence>
<keyword evidence="2" id="KW-0475">Mercuric resistance</keyword>
<evidence type="ECO:0000256" key="1">
    <source>
        <dbReference type="ARBA" id="ARBA00017146"/>
    </source>
</evidence>
<keyword evidence="3" id="KW-0678">Repressor</keyword>
<keyword evidence="6" id="KW-0805">Transcription regulation</keyword>
<keyword evidence="11" id="KW-0175">Coiled coil</keyword>
<dbReference type="InterPro" id="IPR000551">
    <property type="entry name" value="MerR-type_HTH_dom"/>
</dbReference>
<dbReference type="InterPro" id="IPR015358">
    <property type="entry name" value="Tscrpt_reg_MerR_DNA-bd"/>
</dbReference>
<keyword evidence="8" id="KW-0010">Activator</keyword>
<evidence type="ECO:0000256" key="7">
    <source>
        <dbReference type="ARBA" id="ARBA00023125"/>
    </source>
</evidence>
<evidence type="ECO:0000256" key="9">
    <source>
        <dbReference type="ARBA" id="ARBA00023163"/>
    </source>
</evidence>
<gene>
    <name evidence="13" type="ORF">SAMN06296065_102318</name>
</gene>
<evidence type="ECO:0000259" key="12">
    <source>
        <dbReference type="PROSITE" id="PS50937"/>
    </source>
</evidence>
<keyword evidence="9" id="KW-0804">Transcription</keyword>
<dbReference type="SUPFAM" id="SSF46955">
    <property type="entry name" value="Putative DNA-binding domain"/>
    <property type="match status" value="1"/>
</dbReference>
<evidence type="ECO:0000256" key="2">
    <source>
        <dbReference type="ARBA" id="ARBA00022466"/>
    </source>
</evidence>
<feature type="domain" description="HTH merR-type" evidence="12">
    <location>
        <begin position="3"/>
        <end position="77"/>
    </location>
</feature>
<evidence type="ECO:0000256" key="6">
    <source>
        <dbReference type="ARBA" id="ARBA00023015"/>
    </source>
</evidence>
<dbReference type="InterPro" id="IPR011794">
    <property type="entry name" value="MerR"/>
</dbReference>
<accession>A0ABY1Q4K1</accession>
<evidence type="ECO:0000256" key="11">
    <source>
        <dbReference type="SAM" id="Coils"/>
    </source>
</evidence>
<dbReference type="InterPro" id="IPR047057">
    <property type="entry name" value="MerR_fam"/>
</dbReference>
<evidence type="ECO:0000256" key="3">
    <source>
        <dbReference type="ARBA" id="ARBA00022491"/>
    </source>
</evidence>
<sequence length="135" mass="14580">MAVLTIAGLARAGNVGVETVRYYQRRGLLQTPDRPGGAGHAGGVRRYAEEDVRRLRFIRSGQAAGFTLEQIAELLALDATDDRARARALAHERIAALDLKIAELEEARASLLRLARECADGSDGPCPILASFEHS</sequence>
<proteinExistence type="predicted"/>
<evidence type="ECO:0000256" key="5">
    <source>
        <dbReference type="ARBA" id="ARBA00022914"/>
    </source>
</evidence>
<dbReference type="CDD" id="cd04783">
    <property type="entry name" value="HTH_MerR1"/>
    <property type="match status" value="1"/>
</dbReference>